<accession>A0AAD6Z5Z9</accession>
<dbReference type="PANTHER" id="PTHR45672:SF3">
    <property type="entry name" value="THIOREDOXIN DOMAIN-CONTAINING PROTEIN 5"/>
    <property type="match status" value="1"/>
</dbReference>
<evidence type="ECO:0000313" key="5">
    <source>
        <dbReference type="EMBL" id="KAJ7308691.1"/>
    </source>
</evidence>
<comment type="caution">
    <text evidence="5">The sequence shown here is derived from an EMBL/GenBank/DDBJ whole genome shotgun (WGS) entry which is preliminary data.</text>
</comment>
<dbReference type="InterPro" id="IPR036249">
    <property type="entry name" value="Thioredoxin-like_sf"/>
</dbReference>
<dbReference type="CDD" id="cd02961">
    <property type="entry name" value="PDI_a_family"/>
    <property type="match status" value="1"/>
</dbReference>
<dbReference type="InterPro" id="IPR017937">
    <property type="entry name" value="Thioredoxin_CS"/>
</dbReference>
<protein>
    <submittedName>
        <fullName evidence="5">Thioredoxin-like protein</fullName>
    </submittedName>
</protein>
<evidence type="ECO:0000259" key="4">
    <source>
        <dbReference type="PROSITE" id="PS51352"/>
    </source>
</evidence>
<dbReference type="PANTHER" id="PTHR45672">
    <property type="entry name" value="PROTEIN DISULFIDE-ISOMERASE C17H9.14C-RELATED"/>
    <property type="match status" value="1"/>
</dbReference>
<feature type="chain" id="PRO_5042173588" evidence="3">
    <location>
        <begin position="26"/>
        <end position="382"/>
    </location>
</feature>
<feature type="signal peptide" evidence="3">
    <location>
        <begin position="1"/>
        <end position="25"/>
    </location>
</feature>
<evidence type="ECO:0000313" key="6">
    <source>
        <dbReference type="Proteomes" id="UP001218218"/>
    </source>
</evidence>
<dbReference type="PROSITE" id="PS00194">
    <property type="entry name" value="THIOREDOXIN_1"/>
    <property type="match status" value="1"/>
</dbReference>
<feature type="domain" description="Thioredoxin" evidence="4">
    <location>
        <begin position="13"/>
        <end position="126"/>
    </location>
</feature>
<name>A0AAD6Z5Z9_9AGAR</name>
<dbReference type="GO" id="GO:0005783">
    <property type="term" value="C:endoplasmic reticulum"/>
    <property type="evidence" value="ECO:0007669"/>
    <property type="project" value="TreeGrafter"/>
</dbReference>
<comment type="similarity">
    <text evidence="1">Belongs to the protein disulfide isomerase family.</text>
</comment>
<organism evidence="5 6">
    <name type="scientific">Mycena albidolilacea</name>
    <dbReference type="NCBI Taxonomy" id="1033008"/>
    <lineage>
        <taxon>Eukaryota</taxon>
        <taxon>Fungi</taxon>
        <taxon>Dikarya</taxon>
        <taxon>Basidiomycota</taxon>
        <taxon>Agaricomycotina</taxon>
        <taxon>Agaricomycetes</taxon>
        <taxon>Agaricomycetidae</taxon>
        <taxon>Agaricales</taxon>
        <taxon>Marasmiineae</taxon>
        <taxon>Mycenaceae</taxon>
        <taxon>Mycena</taxon>
    </lineage>
</organism>
<evidence type="ECO:0000256" key="2">
    <source>
        <dbReference type="ARBA" id="ARBA00022729"/>
    </source>
</evidence>
<dbReference type="AlphaFoldDB" id="A0AAD6Z5Z9"/>
<dbReference type="PROSITE" id="PS51352">
    <property type="entry name" value="THIOREDOXIN_2"/>
    <property type="match status" value="2"/>
</dbReference>
<gene>
    <name evidence="5" type="ORF">DFH08DRAFT_488361</name>
</gene>
<dbReference type="GO" id="GO:0006457">
    <property type="term" value="P:protein folding"/>
    <property type="evidence" value="ECO:0007669"/>
    <property type="project" value="TreeGrafter"/>
</dbReference>
<keyword evidence="6" id="KW-1185">Reference proteome</keyword>
<feature type="domain" description="Thioredoxin" evidence="4">
    <location>
        <begin position="127"/>
        <end position="256"/>
    </location>
</feature>
<dbReference type="SUPFAM" id="SSF52833">
    <property type="entry name" value="Thioredoxin-like"/>
    <property type="match status" value="2"/>
</dbReference>
<proteinExistence type="inferred from homology"/>
<dbReference type="InterPro" id="IPR013766">
    <property type="entry name" value="Thioredoxin_domain"/>
</dbReference>
<dbReference type="Proteomes" id="UP001218218">
    <property type="component" value="Unassembled WGS sequence"/>
</dbReference>
<reference evidence="5" key="1">
    <citation type="submission" date="2023-03" db="EMBL/GenBank/DDBJ databases">
        <title>Massive genome expansion in bonnet fungi (Mycena s.s.) driven by repeated elements and novel gene families across ecological guilds.</title>
        <authorList>
            <consortium name="Lawrence Berkeley National Laboratory"/>
            <person name="Harder C.B."/>
            <person name="Miyauchi S."/>
            <person name="Viragh M."/>
            <person name="Kuo A."/>
            <person name="Thoen E."/>
            <person name="Andreopoulos B."/>
            <person name="Lu D."/>
            <person name="Skrede I."/>
            <person name="Drula E."/>
            <person name="Henrissat B."/>
            <person name="Morin E."/>
            <person name="Kohler A."/>
            <person name="Barry K."/>
            <person name="LaButti K."/>
            <person name="Morin E."/>
            <person name="Salamov A."/>
            <person name="Lipzen A."/>
            <person name="Mereny Z."/>
            <person name="Hegedus B."/>
            <person name="Baldrian P."/>
            <person name="Stursova M."/>
            <person name="Weitz H."/>
            <person name="Taylor A."/>
            <person name="Grigoriev I.V."/>
            <person name="Nagy L.G."/>
            <person name="Martin F."/>
            <person name="Kauserud H."/>
        </authorList>
    </citation>
    <scope>NUCLEOTIDE SEQUENCE</scope>
    <source>
        <strain evidence="5">CBHHK002</strain>
    </source>
</reference>
<keyword evidence="2 3" id="KW-0732">Signal</keyword>
<dbReference type="GO" id="GO:0003756">
    <property type="term" value="F:protein disulfide isomerase activity"/>
    <property type="evidence" value="ECO:0007669"/>
    <property type="project" value="TreeGrafter"/>
</dbReference>
<dbReference type="Gene3D" id="3.40.30.10">
    <property type="entry name" value="Glutaredoxin"/>
    <property type="match status" value="2"/>
</dbReference>
<dbReference type="EMBL" id="JARIHO010000084">
    <property type="protein sequence ID" value="KAJ7308691.1"/>
    <property type="molecule type" value="Genomic_DNA"/>
</dbReference>
<sequence>MLVVLHKHPLLLLLSCFLLLSFTRASTTLTQGDFDSTVVKGVSFVLFTSPYCGHCRVFAPTWEKLVAYSQISADVQLARVDCSVSGVLCNAHGVVGYPQMNLYRDGAFVEEYRGNRDFSLLVEYLAANVPTETPTFSAPCVDTTVIQSPIKTQDEFNCTVAGGLWFIEYFTPWCINCKMFAATWETLLARARSDVRFARVDCSSSEDLCRAHGVKGYPHLNLYHDGDFVDTYYGHRDSEMLIASHLFTEYLTEYLAAAAPTPPPSVPPPRASTEVGGIDPPPVIELTRDTYRTAMAAPILVIATVGTDTEESVAARLREVALEWSLRHLSGRSVQFLWAKPTSNDGAVRGPSRNADVFVHIVDHEVRRPHSGPFPTKYRLLF</sequence>
<evidence type="ECO:0000256" key="1">
    <source>
        <dbReference type="ARBA" id="ARBA00006347"/>
    </source>
</evidence>
<dbReference type="InterPro" id="IPR051063">
    <property type="entry name" value="PDI"/>
</dbReference>
<dbReference type="Pfam" id="PF00085">
    <property type="entry name" value="Thioredoxin"/>
    <property type="match status" value="2"/>
</dbReference>
<evidence type="ECO:0000256" key="3">
    <source>
        <dbReference type="SAM" id="SignalP"/>
    </source>
</evidence>